<dbReference type="Gene3D" id="3.40.190.290">
    <property type="match status" value="1"/>
</dbReference>
<reference evidence="2 3" key="1">
    <citation type="journal article" date="2022" name="Microbiol. Resour. Announc.">
        <title>Complete Genome Sequence of Mesorhizobium ciceri Strain R30, a Rhizobium Used as a Commercial Inoculant for Chickpea in Argentina.</title>
        <authorList>
            <person name="Foresto E."/>
            <person name="Revale S."/>
            <person name="Primo E."/>
            <person name="Nievas F."/>
            <person name="Carezzano E."/>
            <person name="Puente M."/>
            <person name="Alzari P."/>
            <person name="Mart M."/>
            <person name="Ben-Assaya M."/>
            <person name="Mornico D."/>
            <person name="Santoro M."/>
            <person name="Mart F."/>
            <person name="Giordano W."/>
            <person name="Bogino P."/>
        </authorList>
    </citation>
    <scope>NUCLEOTIDE SEQUENCE [LARGE SCALE GENOMIC DNA]</scope>
    <source>
        <strain evidence="2 3">R30</strain>
    </source>
</reference>
<dbReference type="EMBL" id="CP088147">
    <property type="protein sequence ID" value="UTU54966.1"/>
    <property type="molecule type" value="Genomic_DNA"/>
</dbReference>
<dbReference type="AlphaFoldDB" id="A0AB38TK39"/>
<evidence type="ECO:0000313" key="3">
    <source>
        <dbReference type="Proteomes" id="UP001060070"/>
    </source>
</evidence>
<dbReference type="InterPro" id="IPR005119">
    <property type="entry name" value="LysR_subst-bd"/>
</dbReference>
<dbReference type="SUPFAM" id="SSF53850">
    <property type="entry name" value="Periplasmic binding protein-like II"/>
    <property type="match status" value="1"/>
</dbReference>
<dbReference type="Pfam" id="PF03466">
    <property type="entry name" value="LysR_substrate"/>
    <property type="match status" value="1"/>
</dbReference>
<feature type="domain" description="LysR substrate-binding" evidence="1">
    <location>
        <begin position="4"/>
        <end position="108"/>
    </location>
</feature>
<evidence type="ECO:0000259" key="1">
    <source>
        <dbReference type="Pfam" id="PF03466"/>
    </source>
</evidence>
<keyword evidence="3" id="KW-1185">Reference proteome</keyword>
<sequence>MTSFPWVAPLPGSPLMSDLQMILMSIGMSDLNIRYSGGSLMSVINFLAETDALAVLPFSVVFAQRKESRVTVLPYEIPQPSRSLGILRRVSGPRSPAAERFAGHVTTAFENLKHIIKRHENAVVWGR</sequence>
<accession>A0AB38TK39</accession>
<dbReference type="Proteomes" id="UP001060070">
    <property type="component" value="Chromosome"/>
</dbReference>
<protein>
    <submittedName>
        <fullName evidence="2">LysR substrate-binding domain-containing protein</fullName>
    </submittedName>
</protein>
<proteinExistence type="predicted"/>
<organism evidence="2 3">
    <name type="scientific">Mesorhizobium ciceri</name>
    <dbReference type="NCBI Taxonomy" id="39645"/>
    <lineage>
        <taxon>Bacteria</taxon>
        <taxon>Pseudomonadati</taxon>
        <taxon>Pseudomonadota</taxon>
        <taxon>Alphaproteobacteria</taxon>
        <taxon>Hyphomicrobiales</taxon>
        <taxon>Phyllobacteriaceae</taxon>
        <taxon>Mesorhizobium</taxon>
    </lineage>
</organism>
<name>A0AB38TK39_9HYPH</name>
<evidence type="ECO:0000313" key="2">
    <source>
        <dbReference type="EMBL" id="UTU54966.1"/>
    </source>
</evidence>
<gene>
    <name evidence="2" type="ORF">LRP29_28490</name>
</gene>